<dbReference type="Pfam" id="PF13041">
    <property type="entry name" value="PPR_2"/>
    <property type="match status" value="2"/>
</dbReference>
<dbReference type="PANTHER" id="PTHR47926">
    <property type="entry name" value="PENTATRICOPEPTIDE REPEAT-CONTAINING PROTEIN"/>
    <property type="match status" value="1"/>
</dbReference>
<reference evidence="2" key="1">
    <citation type="submission" date="2025-08" db="UniProtKB">
        <authorList>
            <consortium name="RefSeq"/>
        </authorList>
    </citation>
    <scope>IDENTIFICATION</scope>
</reference>
<gene>
    <name evidence="2" type="primary">LOC104599024</name>
</gene>
<dbReference type="InterPro" id="IPR032867">
    <property type="entry name" value="DYW_dom"/>
</dbReference>
<dbReference type="GO" id="GO:0008270">
    <property type="term" value="F:zinc ion binding"/>
    <property type="evidence" value="ECO:0007669"/>
    <property type="project" value="InterPro"/>
</dbReference>
<dbReference type="InterPro" id="IPR046960">
    <property type="entry name" value="PPR_At4g14850-like_plant"/>
</dbReference>
<evidence type="ECO:0000313" key="2">
    <source>
        <dbReference type="RefSeq" id="XP_010259690.1"/>
    </source>
</evidence>
<dbReference type="KEGG" id="nnu:104599024"/>
<dbReference type="eggNOG" id="KOG4197">
    <property type="taxonomic scope" value="Eukaryota"/>
</dbReference>
<dbReference type="FunFam" id="1.25.40.10:FF:000090">
    <property type="entry name" value="Pentatricopeptide repeat-containing protein, chloroplastic"/>
    <property type="match status" value="1"/>
</dbReference>
<dbReference type="NCBIfam" id="TIGR00756">
    <property type="entry name" value="PPR"/>
    <property type="match status" value="3"/>
</dbReference>
<dbReference type="OrthoDB" id="1850776at2759"/>
<dbReference type="GeneID" id="104599024"/>
<dbReference type="Proteomes" id="UP000189703">
    <property type="component" value="Unplaced"/>
</dbReference>
<dbReference type="InterPro" id="IPR046848">
    <property type="entry name" value="E_motif"/>
</dbReference>
<keyword evidence="1" id="KW-1185">Reference proteome</keyword>
<dbReference type="GO" id="GO:0003723">
    <property type="term" value="F:RNA binding"/>
    <property type="evidence" value="ECO:0007669"/>
    <property type="project" value="InterPro"/>
</dbReference>
<dbReference type="FunCoup" id="A0A1U8AC31">
    <property type="interactions" value="3"/>
</dbReference>
<evidence type="ECO:0000313" key="1">
    <source>
        <dbReference type="Proteomes" id="UP000189703"/>
    </source>
</evidence>
<dbReference type="SUPFAM" id="SSF48452">
    <property type="entry name" value="TPR-like"/>
    <property type="match status" value="1"/>
</dbReference>
<name>A0A1U8AC31_NELNU</name>
<sequence>MRQSYAMLLRQSLLLVGCPYLCLQNQRSGFHSQTQLVQQLQNSTNFVSVISIHSNVLKSGFSNDTFTINHLINAYVRFQRTGDAHRLFGKMPEPNVVSWTSLMAGYIDANQPEVALWLFERMRETSTWPNAFTFSTAVNACSILADLKTGRKLHSRIQMLGFQSNLVVCASLIDMYGKTNQVDEARQVFDTMVYHNIVSWTSMMAAYAQNARGHDALELFREFVRLNSDPPNHFMLASVVSACASLGRLVTGKVTHAAIIRGGHNSNDIVATALVDMYAKCGSLNYSTKVFRLIQNPGVIPYTSMIAGAAKHGLGTFSIELFKEMLERGIRPNDVTFIGVLHACSHSGLVDVGLEYLNSMYTRHGITPEAKHYTCTVDMLGRAGRLDEAYQLAMAIQVEPDDRALLWGTLLSASRNHGRLDFAIEAGQRLVESNQQVAAAYVTMSNTYASVGKWDTAHRLRSEMKQQGIHKEPGCSWVEIKNALYVFYAGDVQSCVRGSEVVKLLSELEVRMKERGYVGGSNGLVFVDVEEEGKEAIVGLHSERLALGFGLLSIPKGMTIRVMKNLRMCWDCHEAFKLISEIVGRDFVVRDINRFHHFKDGSCNCRDFW</sequence>
<dbReference type="Pfam" id="PF20431">
    <property type="entry name" value="E_motif"/>
    <property type="match status" value="1"/>
</dbReference>
<dbReference type="RefSeq" id="XP_010259690.1">
    <property type="nucleotide sequence ID" value="XM_010261388.2"/>
</dbReference>
<dbReference type="GO" id="GO:0009451">
    <property type="term" value="P:RNA modification"/>
    <property type="evidence" value="ECO:0007669"/>
    <property type="project" value="InterPro"/>
</dbReference>
<proteinExistence type="predicted"/>
<dbReference type="InterPro" id="IPR002885">
    <property type="entry name" value="PPR_rpt"/>
</dbReference>
<protein>
    <submittedName>
        <fullName evidence="2">Pentatricopeptide repeat-containing protein At4g15720 isoform X1</fullName>
    </submittedName>
</protein>
<dbReference type="FunFam" id="1.25.40.10:FF:000344">
    <property type="entry name" value="Pentatricopeptide repeat-containing protein"/>
    <property type="match status" value="1"/>
</dbReference>
<dbReference type="AlphaFoldDB" id="A0A1U8AC31"/>
<dbReference type="Pfam" id="PF14432">
    <property type="entry name" value="DYW_deaminase"/>
    <property type="match status" value="1"/>
</dbReference>
<dbReference type="PANTHER" id="PTHR47926:SF368">
    <property type="entry name" value="TETRATRICOPEPTIDE REPEAT-LIKE SUPERFAMILY PROTEIN"/>
    <property type="match status" value="1"/>
</dbReference>
<dbReference type="PROSITE" id="PS51375">
    <property type="entry name" value="PPR"/>
    <property type="match status" value="5"/>
</dbReference>
<dbReference type="InterPro" id="IPR011990">
    <property type="entry name" value="TPR-like_helical_dom_sf"/>
</dbReference>
<organism evidence="1 2">
    <name type="scientific">Nelumbo nucifera</name>
    <name type="common">Sacred lotus</name>
    <dbReference type="NCBI Taxonomy" id="4432"/>
    <lineage>
        <taxon>Eukaryota</taxon>
        <taxon>Viridiplantae</taxon>
        <taxon>Streptophyta</taxon>
        <taxon>Embryophyta</taxon>
        <taxon>Tracheophyta</taxon>
        <taxon>Spermatophyta</taxon>
        <taxon>Magnoliopsida</taxon>
        <taxon>Proteales</taxon>
        <taxon>Nelumbonaceae</taxon>
        <taxon>Nelumbo</taxon>
    </lineage>
</organism>
<dbReference type="Gene3D" id="1.25.40.10">
    <property type="entry name" value="Tetratricopeptide repeat domain"/>
    <property type="match status" value="3"/>
</dbReference>
<accession>A0A1U8AC31</accession>
<dbReference type="Pfam" id="PF01535">
    <property type="entry name" value="PPR"/>
    <property type="match status" value="3"/>
</dbReference>
<dbReference type="OMA" id="HLINCYV"/>